<dbReference type="EMBL" id="PEZL01000035">
    <property type="protein sequence ID" value="PIS13311.1"/>
    <property type="molecule type" value="Genomic_DNA"/>
</dbReference>
<dbReference type="PANTHER" id="PTHR44591">
    <property type="entry name" value="STRESS RESPONSE REGULATOR PROTEIN 1"/>
    <property type="match status" value="1"/>
</dbReference>
<reference evidence="5" key="1">
    <citation type="submission" date="2017-09" db="EMBL/GenBank/DDBJ databases">
        <title>Depth-based differentiation of microbial function through sediment-hosted aquifers and enrichment of novel symbionts in the deep terrestrial subsurface.</title>
        <authorList>
            <person name="Probst A.J."/>
            <person name="Ladd B."/>
            <person name="Jarett J.K."/>
            <person name="Geller-Mcgrath D.E."/>
            <person name="Sieber C.M.K."/>
            <person name="Emerson J.B."/>
            <person name="Anantharaman K."/>
            <person name="Thomas B.C."/>
            <person name="Malmstrom R."/>
            <person name="Stieglmeier M."/>
            <person name="Klingl A."/>
            <person name="Woyke T."/>
            <person name="Ryan C.M."/>
            <person name="Banfield J.F."/>
        </authorList>
    </citation>
    <scope>NUCLEOTIDE SEQUENCE [LARGE SCALE GENOMIC DNA]</scope>
</reference>
<evidence type="ECO:0000313" key="5">
    <source>
        <dbReference type="Proteomes" id="UP000230353"/>
    </source>
</evidence>
<feature type="modified residue" description="4-aspartylphosphate" evidence="2">
    <location>
        <position position="56"/>
    </location>
</feature>
<comment type="caution">
    <text evidence="4">The sequence shown here is derived from an EMBL/GenBank/DDBJ whole genome shotgun (WGS) entry which is preliminary data.</text>
</comment>
<feature type="non-terminal residue" evidence="4">
    <location>
        <position position="71"/>
    </location>
</feature>
<dbReference type="GO" id="GO:0000160">
    <property type="term" value="P:phosphorelay signal transduction system"/>
    <property type="evidence" value="ECO:0007669"/>
    <property type="project" value="InterPro"/>
</dbReference>
<evidence type="ECO:0000259" key="3">
    <source>
        <dbReference type="PROSITE" id="PS50110"/>
    </source>
</evidence>
<dbReference type="InterPro" id="IPR011006">
    <property type="entry name" value="CheY-like_superfamily"/>
</dbReference>
<proteinExistence type="predicted"/>
<evidence type="ECO:0000256" key="2">
    <source>
        <dbReference type="PROSITE-ProRule" id="PRU00169"/>
    </source>
</evidence>
<dbReference type="InterPro" id="IPR050595">
    <property type="entry name" value="Bact_response_regulator"/>
</dbReference>
<dbReference type="PANTHER" id="PTHR44591:SF3">
    <property type="entry name" value="RESPONSE REGULATORY DOMAIN-CONTAINING PROTEIN"/>
    <property type="match status" value="1"/>
</dbReference>
<sequence length="71" mass="8265">MAEAKRKILFVEDEERLRNLMEEHLKEAGYEVFTAADGEIGLKILDEKKPDLVILDLILPKKDGFEFLEEM</sequence>
<gene>
    <name evidence="4" type="ORF">COT67_02485</name>
</gene>
<keyword evidence="1 2" id="KW-0597">Phosphoprotein</keyword>
<dbReference type="Proteomes" id="UP000230353">
    <property type="component" value="Unassembled WGS sequence"/>
</dbReference>
<dbReference type="Pfam" id="PF00072">
    <property type="entry name" value="Response_reg"/>
    <property type="match status" value="1"/>
</dbReference>
<keyword evidence="4" id="KW-0238">DNA-binding</keyword>
<feature type="domain" description="Response regulatory" evidence="3">
    <location>
        <begin position="7"/>
        <end position="71"/>
    </location>
</feature>
<dbReference type="PROSITE" id="PS50110">
    <property type="entry name" value="RESPONSE_REGULATORY"/>
    <property type="match status" value="1"/>
</dbReference>
<accession>A0A2H0WKW9</accession>
<dbReference type="SUPFAM" id="SSF52172">
    <property type="entry name" value="CheY-like"/>
    <property type="match status" value="1"/>
</dbReference>
<dbReference type="Gene3D" id="3.40.50.2300">
    <property type="match status" value="1"/>
</dbReference>
<protein>
    <submittedName>
        <fullName evidence="4">DNA-binding response regulator</fullName>
    </submittedName>
</protein>
<dbReference type="InterPro" id="IPR001789">
    <property type="entry name" value="Sig_transdc_resp-reg_receiver"/>
</dbReference>
<dbReference type="AlphaFoldDB" id="A0A2H0WKW9"/>
<evidence type="ECO:0000313" key="4">
    <source>
        <dbReference type="EMBL" id="PIS13311.1"/>
    </source>
</evidence>
<name>A0A2H0WKW9_9BACT</name>
<dbReference type="GO" id="GO:0003677">
    <property type="term" value="F:DNA binding"/>
    <property type="evidence" value="ECO:0007669"/>
    <property type="project" value="UniProtKB-KW"/>
</dbReference>
<organism evidence="4 5">
    <name type="scientific">Candidatus Tagabacteria bacterium CG09_land_8_20_14_0_10_41_14</name>
    <dbReference type="NCBI Taxonomy" id="1975021"/>
    <lineage>
        <taxon>Bacteria</taxon>
        <taxon>Candidatus Tagaibacteriota</taxon>
    </lineage>
</organism>
<evidence type="ECO:0000256" key="1">
    <source>
        <dbReference type="ARBA" id="ARBA00022553"/>
    </source>
</evidence>